<feature type="compositionally biased region" description="Basic and acidic residues" evidence="1">
    <location>
        <begin position="53"/>
        <end position="83"/>
    </location>
</feature>
<dbReference type="AlphaFoldDB" id="A0A5B7JRG2"/>
<gene>
    <name evidence="2" type="ORF">E2C01_092755</name>
</gene>
<dbReference type="EMBL" id="VSRR010109957">
    <property type="protein sequence ID" value="MPC97439.1"/>
    <property type="molecule type" value="Genomic_DNA"/>
</dbReference>
<reference evidence="2 3" key="1">
    <citation type="submission" date="2019-05" db="EMBL/GenBank/DDBJ databases">
        <title>Another draft genome of Portunus trituberculatus and its Hox gene families provides insights of decapod evolution.</title>
        <authorList>
            <person name="Jeong J.-H."/>
            <person name="Song I."/>
            <person name="Kim S."/>
            <person name="Choi T."/>
            <person name="Kim D."/>
            <person name="Ryu S."/>
            <person name="Kim W."/>
        </authorList>
    </citation>
    <scope>NUCLEOTIDE SEQUENCE [LARGE SCALE GENOMIC DNA]</scope>
    <source>
        <tissue evidence="2">Muscle</tissue>
    </source>
</reference>
<evidence type="ECO:0000256" key="1">
    <source>
        <dbReference type="SAM" id="MobiDB-lite"/>
    </source>
</evidence>
<proteinExistence type="predicted"/>
<accession>A0A5B7JRG2</accession>
<comment type="caution">
    <text evidence="2">The sequence shown here is derived from an EMBL/GenBank/DDBJ whole genome shotgun (WGS) entry which is preliminary data.</text>
</comment>
<protein>
    <submittedName>
        <fullName evidence="2">Uncharacterized protein</fullName>
    </submittedName>
</protein>
<feature type="compositionally biased region" description="Polar residues" evidence="1">
    <location>
        <begin position="22"/>
        <end position="32"/>
    </location>
</feature>
<feature type="compositionally biased region" description="Basic residues" evidence="1">
    <location>
        <begin position="42"/>
        <end position="52"/>
    </location>
</feature>
<name>A0A5B7JRG2_PORTR</name>
<keyword evidence="3" id="KW-1185">Reference proteome</keyword>
<sequence length="83" mass="9486">MDGPDSSSRERCWVCGQRRRNTSLTSPNNEALNKQAPLLQKKGIKTQRRGRFERKGHGQDEKDEGKGAIHEKGDEKGRHIMEK</sequence>
<organism evidence="2 3">
    <name type="scientific">Portunus trituberculatus</name>
    <name type="common">Swimming crab</name>
    <name type="synonym">Neptunus trituberculatus</name>
    <dbReference type="NCBI Taxonomy" id="210409"/>
    <lineage>
        <taxon>Eukaryota</taxon>
        <taxon>Metazoa</taxon>
        <taxon>Ecdysozoa</taxon>
        <taxon>Arthropoda</taxon>
        <taxon>Crustacea</taxon>
        <taxon>Multicrustacea</taxon>
        <taxon>Malacostraca</taxon>
        <taxon>Eumalacostraca</taxon>
        <taxon>Eucarida</taxon>
        <taxon>Decapoda</taxon>
        <taxon>Pleocyemata</taxon>
        <taxon>Brachyura</taxon>
        <taxon>Eubrachyura</taxon>
        <taxon>Portunoidea</taxon>
        <taxon>Portunidae</taxon>
        <taxon>Portuninae</taxon>
        <taxon>Portunus</taxon>
    </lineage>
</organism>
<feature type="region of interest" description="Disordered" evidence="1">
    <location>
        <begin position="18"/>
        <end position="83"/>
    </location>
</feature>
<evidence type="ECO:0000313" key="3">
    <source>
        <dbReference type="Proteomes" id="UP000324222"/>
    </source>
</evidence>
<dbReference type="Proteomes" id="UP000324222">
    <property type="component" value="Unassembled WGS sequence"/>
</dbReference>
<evidence type="ECO:0000313" key="2">
    <source>
        <dbReference type="EMBL" id="MPC97439.1"/>
    </source>
</evidence>